<dbReference type="Proteomes" id="UP000005380">
    <property type="component" value="Chromosome"/>
</dbReference>
<dbReference type="eggNOG" id="ENOG5032DHP">
    <property type="taxonomic scope" value="Bacteria"/>
</dbReference>
<protein>
    <recommendedName>
        <fullName evidence="2">Amphi-Trp domain-containing protein</fullName>
    </recommendedName>
</protein>
<feature type="compositionally biased region" description="Basic residues" evidence="1">
    <location>
        <begin position="104"/>
        <end position="116"/>
    </location>
</feature>
<dbReference type="KEGG" id="tao:THIAE_08700"/>
<name>W0DXW3_9GAMM</name>
<accession>W0DXW3</accession>
<dbReference type="InParanoid" id="W0DXW3"/>
<dbReference type="OrthoDB" id="5422838at2"/>
<feature type="domain" description="Amphi-Trp" evidence="2">
    <location>
        <begin position="15"/>
        <end position="89"/>
    </location>
</feature>
<keyword evidence="4" id="KW-1185">Reference proteome</keyword>
<dbReference type="NCBIfam" id="TIGR04354">
    <property type="entry name" value="amphi-Trp"/>
    <property type="match status" value="1"/>
</dbReference>
<dbReference type="AlphaFoldDB" id="W0DXW3"/>
<proteinExistence type="predicted"/>
<dbReference type="EMBL" id="CP007030">
    <property type="protein sequence ID" value="AHF01824.1"/>
    <property type="molecule type" value="Genomic_DNA"/>
</dbReference>
<evidence type="ECO:0000313" key="3">
    <source>
        <dbReference type="EMBL" id="AHF01824.1"/>
    </source>
</evidence>
<organism evidence="3 4">
    <name type="scientific">Thiomicrospira aerophila AL3</name>
    <dbReference type="NCBI Taxonomy" id="717772"/>
    <lineage>
        <taxon>Bacteria</taxon>
        <taxon>Pseudomonadati</taxon>
        <taxon>Pseudomonadota</taxon>
        <taxon>Gammaproteobacteria</taxon>
        <taxon>Thiotrichales</taxon>
        <taxon>Piscirickettsiaceae</taxon>
        <taxon>Thiomicrospira</taxon>
    </lineage>
</organism>
<reference evidence="3 4" key="1">
    <citation type="submission" date="2013-12" db="EMBL/GenBank/DDBJ databases">
        <authorList>
            <consortium name="DOE Joint Genome Institute"/>
            <person name="Kappler U."/>
            <person name="Huntemann M."/>
            <person name="Han J."/>
            <person name="Chen A."/>
            <person name="Kyrpides N."/>
            <person name="Mavromatis K."/>
            <person name="Markowitz V."/>
            <person name="Palaniappan K."/>
            <person name="Ivanova N."/>
            <person name="Schaumberg A."/>
            <person name="Pati A."/>
            <person name="Liolios K."/>
            <person name="Nordberg H.P."/>
            <person name="Cantor M.N."/>
            <person name="Hua S.X."/>
            <person name="Woyke T."/>
        </authorList>
    </citation>
    <scope>NUCLEOTIDE SEQUENCE [LARGE SCALE GENOMIC DNA]</scope>
    <source>
        <strain evidence="4">AL2</strain>
    </source>
</reference>
<feature type="region of interest" description="Disordered" evidence="1">
    <location>
        <begin position="98"/>
        <end position="122"/>
    </location>
</feature>
<dbReference type="HOGENOM" id="CLU_2036979_0_0_6"/>
<dbReference type="RefSeq" id="WP_006460945.1">
    <property type="nucleotide sequence ID" value="NZ_CP007030.1"/>
</dbReference>
<dbReference type="STRING" id="717772.THIAE_08700"/>
<gene>
    <name evidence="3" type="ORF">THIAE_08700</name>
</gene>
<evidence type="ECO:0000313" key="4">
    <source>
        <dbReference type="Proteomes" id="UP000005380"/>
    </source>
</evidence>
<evidence type="ECO:0000256" key="1">
    <source>
        <dbReference type="SAM" id="MobiDB-lite"/>
    </source>
</evidence>
<evidence type="ECO:0000259" key="2">
    <source>
        <dbReference type="Pfam" id="PF20068"/>
    </source>
</evidence>
<dbReference type="Pfam" id="PF20068">
    <property type="entry name" value="Amphi-Trp"/>
    <property type="match status" value="1"/>
</dbReference>
<sequence length="122" mass="13595">MSKATDKTIKSGSNVFEHQSLQSLDAVLNYLDTIRDGFKQGHLKLSQEDDEVTLTPKGLTRVKIKAKQAKQHQEIRITLAWIPDETAGEHDQADALLLSSKAGSKTKKSKKTKKKHLDQDDA</sequence>
<dbReference type="InterPro" id="IPR027598">
    <property type="entry name" value="Amphi-Trp_dom"/>
</dbReference>